<feature type="region of interest" description="Disordered" evidence="1">
    <location>
        <begin position="187"/>
        <end position="232"/>
    </location>
</feature>
<protein>
    <recommendedName>
        <fullName evidence="3">Phage recombination protein Bet</fullName>
    </recommendedName>
</protein>
<feature type="region of interest" description="Disordered" evidence="1">
    <location>
        <begin position="116"/>
        <end position="154"/>
    </location>
</feature>
<gene>
    <name evidence="2" type="ORF">LCGC14_0984970</name>
</gene>
<dbReference type="GO" id="GO:0006259">
    <property type="term" value="P:DNA metabolic process"/>
    <property type="evidence" value="ECO:0007669"/>
    <property type="project" value="InterPro"/>
</dbReference>
<evidence type="ECO:0008006" key="3">
    <source>
        <dbReference type="Google" id="ProtNLM"/>
    </source>
</evidence>
<dbReference type="AlphaFoldDB" id="A0A0F9NTY2"/>
<proteinExistence type="predicted"/>
<dbReference type="GO" id="GO:0003677">
    <property type="term" value="F:DNA binding"/>
    <property type="evidence" value="ECO:0007669"/>
    <property type="project" value="InterPro"/>
</dbReference>
<dbReference type="EMBL" id="LAZR01003701">
    <property type="protein sequence ID" value="KKN15552.1"/>
    <property type="molecule type" value="Genomic_DNA"/>
</dbReference>
<dbReference type="Pfam" id="PF03837">
    <property type="entry name" value="RecT"/>
    <property type="match status" value="1"/>
</dbReference>
<reference evidence="2" key="1">
    <citation type="journal article" date="2015" name="Nature">
        <title>Complex archaea that bridge the gap between prokaryotes and eukaryotes.</title>
        <authorList>
            <person name="Spang A."/>
            <person name="Saw J.H."/>
            <person name="Jorgensen S.L."/>
            <person name="Zaremba-Niedzwiedzka K."/>
            <person name="Martijn J."/>
            <person name="Lind A.E."/>
            <person name="van Eijk R."/>
            <person name="Schleper C."/>
            <person name="Guy L."/>
            <person name="Ettema T.J."/>
        </authorList>
    </citation>
    <scope>NUCLEOTIDE SEQUENCE</scope>
</reference>
<dbReference type="InterPro" id="IPR018330">
    <property type="entry name" value="RecT_fam"/>
</dbReference>
<name>A0A0F9NTY2_9ZZZZ</name>
<feature type="compositionally biased region" description="Polar residues" evidence="1">
    <location>
        <begin position="131"/>
        <end position="146"/>
    </location>
</feature>
<feature type="compositionally biased region" description="Basic and acidic residues" evidence="1">
    <location>
        <begin position="223"/>
        <end position="232"/>
    </location>
</feature>
<evidence type="ECO:0000256" key="1">
    <source>
        <dbReference type="SAM" id="MobiDB-lite"/>
    </source>
</evidence>
<accession>A0A0F9NTY2</accession>
<sequence>MDGIALRNMDTQGMLARIEQAKFPQQLNPQEKAMLAEVAISYGLDPLMKEITIYQGQPFVSIDGRYRKAQESKQLGGVETRPANREEREAWEIPDGDYFMRAEVWRNDASRPFIGWGRVKPEETKPGSSKPGDTTSTFRPIQTNPQRMAEKRAEAQALRKAFHLPLPSIEGETTDPFIEGEFTVAPAEIGVGDPPNDTIDQEEGPDATSEQPAASQGATRGDTSGEKDMRDLISKKVEVLKATGHTLPGWCDKIDTIPRDKLGAAIEWFKDK</sequence>
<feature type="compositionally biased region" description="Polar residues" evidence="1">
    <location>
        <begin position="208"/>
        <end position="222"/>
    </location>
</feature>
<comment type="caution">
    <text evidence="2">The sequence shown here is derived from an EMBL/GenBank/DDBJ whole genome shotgun (WGS) entry which is preliminary data.</text>
</comment>
<organism evidence="2">
    <name type="scientific">marine sediment metagenome</name>
    <dbReference type="NCBI Taxonomy" id="412755"/>
    <lineage>
        <taxon>unclassified sequences</taxon>
        <taxon>metagenomes</taxon>
        <taxon>ecological metagenomes</taxon>
    </lineage>
</organism>
<evidence type="ECO:0000313" key="2">
    <source>
        <dbReference type="EMBL" id="KKN15552.1"/>
    </source>
</evidence>